<name>A0AA96R2E2_9CAUD</name>
<protein>
    <submittedName>
        <fullName evidence="1">Uncharacterized protein</fullName>
    </submittedName>
</protein>
<accession>A0AA96R2E2</accession>
<proteinExistence type="predicted"/>
<dbReference type="EMBL" id="OR481006">
    <property type="protein sequence ID" value="WNO47439.1"/>
    <property type="molecule type" value="Genomic_DNA"/>
</dbReference>
<organism evidence="1">
    <name type="scientific">Staphylococcus phage vB_VibM_10AMN12</name>
    <dbReference type="NCBI Taxonomy" id="3076785"/>
    <lineage>
        <taxon>Viruses</taxon>
        <taxon>Duplodnaviria</taxon>
        <taxon>Heunggongvirae</taxon>
        <taxon>Uroviricota</taxon>
        <taxon>Caudoviricetes</taxon>
    </lineage>
</organism>
<reference evidence="1" key="1">
    <citation type="submission" date="2023-08" db="EMBL/GenBank/DDBJ databases">
        <authorList>
            <person name="Nazir A."/>
        </authorList>
    </citation>
    <scope>NUCLEOTIDE SEQUENCE</scope>
</reference>
<evidence type="ECO:0000313" key="1">
    <source>
        <dbReference type="EMBL" id="WNO47439.1"/>
    </source>
</evidence>
<sequence length="73" mass="8452">MSTNYEVIDKHGNGIEITEHSCLFDITIYSGTIEPEWCEVNDLTLDDLKEVNQKITNIISYFDPDYKGCEVKY</sequence>